<organism evidence="7">
    <name type="scientific">Rhodymenia pseudopalmata</name>
    <name type="common">Red alga</name>
    <dbReference type="NCBI Taxonomy" id="31502"/>
    <lineage>
        <taxon>Eukaryota</taxon>
        <taxon>Rhodophyta</taxon>
        <taxon>Florideophyceae</taxon>
        <taxon>Rhodymeniophycidae</taxon>
        <taxon>Rhodymeniales</taxon>
        <taxon>Rhodymeniaceae</taxon>
        <taxon>Rhodymenia</taxon>
    </lineage>
</organism>
<evidence type="ECO:0000259" key="6">
    <source>
        <dbReference type="Pfam" id="PF00361"/>
    </source>
</evidence>
<feature type="transmembrane region" description="Helical" evidence="5">
    <location>
        <begin position="47"/>
        <end position="69"/>
    </location>
</feature>
<feature type="transmembrane region" description="Helical" evidence="5">
    <location>
        <begin position="465"/>
        <end position="488"/>
    </location>
</feature>
<dbReference type="AlphaFoldDB" id="V9NEW1"/>
<feature type="transmembrane region" description="Helical" evidence="5">
    <location>
        <begin position="111"/>
        <end position="129"/>
    </location>
</feature>
<evidence type="ECO:0000256" key="3">
    <source>
        <dbReference type="ARBA" id="ARBA00022989"/>
    </source>
</evidence>
<keyword evidence="7" id="KW-0496">Mitochondrion</keyword>
<dbReference type="GO" id="GO:0008137">
    <property type="term" value="F:NADH dehydrogenase (ubiquinone) activity"/>
    <property type="evidence" value="ECO:0007669"/>
    <property type="project" value="InterPro"/>
</dbReference>
<feature type="transmembrane region" description="Helical" evidence="5">
    <location>
        <begin position="250"/>
        <end position="276"/>
    </location>
</feature>
<feature type="transmembrane region" description="Helical" evidence="5">
    <location>
        <begin position="210"/>
        <end position="229"/>
    </location>
</feature>
<feature type="transmembrane region" description="Helical" evidence="5">
    <location>
        <begin position="409"/>
        <end position="439"/>
    </location>
</feature>
<protein>
    <submittedName>
        <fullName evidence="7">NADH dehydrogenase subunit 2</fullName>
    </submittedName>
</protein>
<dbReference type="Pfam" id="PF00361">
    <property type="entry name" value="Proton_antipo_M"/>
    <property type="match status" value="1"/>
</dbReference>
<dbReference type="HAMAP" id="MF_00445">
    <property type="entry name" value="NDH1_NuoN_1"/>
    <property type="match status" value="1"/>
</dbReference>
<dbReference type="InterPro" id="IPR001750">
    <property type="entry name" value="ND/Mrp_TM"/>
</dbReference>
<dbReference type="NCBIfam" id="TIGR01770">
    <property type="entry name" value="NDH_I_N"/>
    <property type="match status" value="1"/>
</dbReference>
<dbReference type="EMBL" id="KC875852">
    <property type="protein sequence ID" value="AGO19272.1"/>
    <property type="molecule type" value="Genomic_DNA"/>
</dbReference>
<name>V9NEW1_RHOPU</name>
<proteinExistence type="inferred from homology"/>
<evidence type="ECO:0000256" key="1">
    <source>
        <dbReference type="ARBA" id="ARBA00004141"/>
    </source>
</evidence>
<feature type="transmembrane region" description="Helical" evidence="5">
    <location>
        <begin position="334"/>
        <end position="361"/>
    </location>
</feature>
<dbReference type="InterPro" id="IPR010096">
    <property type="entry name" value="NADH-Q_OxRdtase_suN/2"/>
</dbReference>
<geneLocation type="mitochondrion" evidence="7"/>
<feature type="transmembrane region" description="Helical" evidence="5">
    <location>
        <begin position="135"/>
        <end position="154"/>
    </location>
</feature>
<feature type="transmembrane region" description="Helical" evidence="5">
    <location>
        <begin position="15"/>
        <end position="35"/>
    </location>
</feature>
<dbReference type="RefSeq" id="YP_008994220.1">
    <property type="nucleotide sequence ID" value="NC_023252.1"/>
</dbReference>
<feature type="transmembrane region" description="Helical" evidence="5">
    <location>
        <begin position="382"/>
        <end position="403"/>
    </location>
</feature>
<feature type="transmembrane region" description="Helical" evidence="5">
    <location>
        <begin position="282"/>
        <end position="303"/>
    </location>
</feature>
<comment type="subcellular location">
    <subcellularLocation>
        <location evidence="1">Membrane</location>
        <topology evidence="1">Multi-pass membrane protein</topology>
    </subcellularLocation>
</comment>
<sequence length="495" mass="56384">MTSIFYNIYPAVTEIYIIFSVCLLLLYGVLSSNFFSLGYPILSQNLGWLALQVSILSLILTYSQFPISMLYWNSLLISDTFVWNLKLIILFSVNLWLLLSLPYTKFEKLNSFEYWILSLLAVCAMLFVIQSFDILSIYLTIELQSLIFYILASFKRNSEFSTEAGLKYFVLGAFSSALLLFGSSILYGLTGLTNLNDFSKFFSGILIDENFYFIGILIGFAFVTVSFLFKISAAPFHMWAPDVYEGAPTSVTAFFSILPKVVILTLLFRFLVFSFYDFMPLWRNFIIICATFSLLIGSLGAFMQTKWKRFMAYSSITHIGFILIALLMGDSEGLISGIFYTFVYILTMLGSFSFIIGLRFYRYPTHYQTRYLWDIKALGKNNSLLANSMVIILFSMAGIPPLAGFFAKFFVLLIALQSHSIGISLIAIVASCISCFYYIRLIKTMYFIDLVDSIVTYPMSKETSFILGISILTLISIFIDLEFITNFITLMTLTF</sequence>
<dbReference type="GeneID" id="18129124"/>
<dbReference type="PANTHER" id="PTHR22773">
    <property type="entry name" value="NADH DEHYDROGENASE"/>
    <property type="match status" value="1"/>
</dbReference>
<feature type="domain" description="NADH:quinone oxidoreductase/Mrp antiporter transmembrane" evidence="6">
    <location>
        <begin position="132"/>
        <end position="434"/>
    </location>
</feature>
<keyword evidence="3 5" id="KW-1133">Transmembrane helix</keyword>
<feature type="transmembrane region" description="Helical" evidence="5">
    <location>
        <begin position="310"/>
        <end position="328"/>
    </location>
</feature>
<keyword evidence="4 5" id="KW-0472">Membrane</keyword>
<evidence type="ECO:0000313" key="7">
    <source>
        <dbReference type="EMBL" id="AGO19272.1"/>
    </source>
</evidence>
<dbReference type="GO" id="GO:0042773">
    <property type="term" value="P:ATP synthesis coupled electron transport"/>
    <property type="evidence" value="ECO:0007669"/>
    <property type="project" value="InterPro"/>
</dbReference>
<dbReference type="GO" id="GO:0016020">
    <property type="term" value="C:membrane"/>
    <property type="evidence" value="ECO:0007669"/>
    <property type="project" value="UniProtKB-SubCell"/>
</dbReference>
<gene>
    <name evidence="7" type="primary">nad2</name>
    <name evidence="7" type="ORF">Rhody.mt.27</name>
</gene>
<feature type="transmembrane region" description="Helical" evidence="5">
    <location>
        <begin position="166"/>
        <end position="190"/>
    </location>
</feature>
<evidence type="ECO:0000256" key="2">
    <source>
        <dbReference type="ARBA" id="ARBA00022692"/>
    </source>
</evidence>
<accession>V9NEW1</accession>
<keyword evidence="2 5" id="KW-0812">Transmembrane</keyword>
<feature type="transmembrane region" description="Helical" evidence="5">
    <location>
        <begin position="81"/>
        <end position="99"/>
    </location>
</feature>
<reference evidence="7" key="1">
    <citation type="journal article" date="2014" name="Mitochondrial DNA">
        <title>Complete mitochondrial genome of sublittoral macroalga Rhodymenia pseudopalmata (Rhodymeniales, Rhodophyta).</title>
        <authorList>
            <person name="Kim K.M."/>
            <person name="Yang E.C."/>
            <person name="Yi G."/>
            <person name="Yoon H.S."/>
        </authorList>
    </citation>
    <scope>NUCLEOTIDE SEQUENCE</scope>
</reference>
<evidence type="ECO:0000256" key="4">
    <source>
        <dbReference type="ARBA" id="ARBA00023136"/>
    </source>
</evidence>
<evidence type="ECO:0000256" key="5">
    <source>
        <dbReference type="SAM" id="Phobius"/>
    </source>
</evidence>